<sequence>MAAVIPAVTKISSRIIRILGCNPGMMTLQGTNTYIVGTGKRRILIDTGDASVPQYINHLKTVLDFEGIDLAHIFITHWHHDHIGGLTDILEDIRDKTKHCQIWKYPGAKDNISEKSSIESLKDGQEFSVEGATLRVLHTPGHTDDHVVFHLLEDNAVFSGDCILGEGTAVFEDLYNYMNSLEQIANIHPSIIFPGHGNIIQTPVEKIQFYINHRMERERQIMDVLNNNSSKTFKERDLVRLIYTDIPENLVTAAESNVNHHLSKLSKEGRVRTSEDRWQTNEI</sequence>
<evidence type="ECO:0000313" key="8">
    <source>
        <dbReference type="Proteomes" id="UP001153737"/>
    </source>
</evidence>
<evidence type="ECO:0000256" key="2">
    <source>
        <dbReference type="ARBA" id="ARBA00022723"/>
    </source>
</evidence>
<evidence type="ECO:0000256" key="1">
    <source>
        <dbReference type="ARBA" id="ARBA00006759"/>
    </source>
</evidence>
<dbReference type="AlphaFoldDB" id="A0A9N9S996"/>
<dbReference type="GO" id="GO:0004521">
    <property type="term" value="F:RNA endonuclease activity"/>
    <property type="evidence" value="ECO:0007669"/>
    <property type="project" value="TreeGrafter"/>
</dbReference>
<dbReference type="GO" id="GO:0031123">
    <property type="term" value="P:RNA 3'-end processing"/>
    <property type="evidence" value="ECO:0007669"/>
    <property type="project" value="UniProtKB-ARBA"/>
</dbReference>
<dbReference type="CDD" id="cd07722">
    <property type="entry name" value="LACTB2-like_MBL-fold"/>
    <property type="match status" value="1"/>
</dbReference>
<evidence type="ECO:0000256" key="4">
    <source>
        <dbReference type="ARBA" id="ARBA00022833"/>
    </source>
</evidence>
<dbReference type="InterPro" id="IPR041516">
    <property type="entry name" value="LACTB2_WH"/>
</dbReference>
<dbReference type="Gene3D" id="1.10.10.10">
    <property type="entry name" value="Winged helix-like DNA-binding domain superfamily/Winged helix DNA-binding domain"/>
    <property type="match status" value="1"/>
</dbReference>
<dbReference type="GO" id="GO:0016787">
    <property type="term" value="F:hydrolase activity"/>
    <property type="evidence" value="ECO:0007669"/>
    <property type="project" value="UniProtKB-KW"/>
</dbReference>
<dbReference type="Pfam" id="PF17778">
    <property type="entry name" value="WHD_BLACT"/>
    <property type="match status" value="1"/>
</dbReference>
<dbReference type="InterPro" id="IPR001279">
    <property type="entry name" value="Metallo-B-lactamas"/>
</dbReference>
<proteinExistence type="inferred from homology"/>
<evidence type="ECO:0000256" key="3">
    <source>
        <dbReference type="ARBA" id="ARBA00022801"/>
    </source>
</evidence>
<dbReference type="Proteomes" id="UP001153737">
    <property type="component" value="Chromosome 10"/>
</dbReference>
<reference evidence="7" key="1">
    <citation type="submission" date="2022-01" db="EMBL/GenBank/DDBJ databases">
        <authorList>
            <person name="King R."/>
        </authorList>
    </citation>
    <scope>NUCLEOTIDE SEQUENCE</scope>
</reference>
<keyword evidence="2" id="KW-0479">Metal-binding</keyword>
<dbReference type="GO" id="GO:0046872">
    <property type="term" value="F:metal ion binding"/>
    <property type="evidence" value="ECO:0007669"/>
    <property type="project" value="UniProtKB-KW"/>
</dbReference>
<dbReference type="InterPro" id="IPR036388">
    <property type="entry name" value="WH-like_DNA-bd_sf"/>
</dbReference>
<protein>
    <recommendedName>
        <fullName evidence="5">Beta-lactamase-like protein 2 homolog</fullName>
    </recommendedName>
</protein>
<dbReference type="Pfam" id="PF00753">
    <property type="entry name" value="Lactamase_B"/>
    <property type="match status" value="1"/>
</dbReference>
<evidence type="ECO:0000256" key="5">
    <source>
        <dbReference type="ARBA" id="ARBA00069358"/>
    </source>
</evidence>
<dbReference type="FunFam" id="3.60.15.10:FF:000017">
    <property type="entry name" value="Lactamase beta 2"/>
    <property type="match status" value="1"/>
</dbReference>
<dbReference type="Gene3D" id="3.60.15.10">
    <property type="entry name" value="Ribonuclease Z/Hydroxyacylglutathione hydrolase-like"/>
    <property type="match status" value="1"/>
</dbReference>
<gene>
    <name evidence="7" type="ORF">PHAECO_LOCUS1624</name>
</gene>
<dbReference type="OrthoDB" id="17458at2759"/>
<feature type="domain" description="Metallo-beta-lactamase" evidence="6">
    <location>
        <begin position="30"/>
        <end position="196"/>
    </location>
</feature>
<organism evidence="7 8">
    <name type="scientific">Phaedon cochleariae</name>
    <name type="common">Mustard beetle</name>
    <dbReference type="NCBI Taxonomy" id="80249"/>
    <lineage>
        <taxon>Eukaryota</taxon>
        <taxon>Metazoa</taxon>
        <taxon>Ecdysozoa</taxon>
        <taxon>Arthropoda</taxon>
        <taxon>Hexapoda</taxon>
        <taxon>Insecta</taxon>
        <taxon>Pterygota</taxon>
        <taxon>Neoptera</taxon>
        <taxon>Endopterygota</taxon>
        <taxon>Coleoptera</taxon>
        <taxon>Polyphaga</taxon>
        <taxon>Cucujiformia</taxon>
        <taxon>Chrysomeloidea</taxon>
        <taxon>Chrysomelidae</taxon>
        <taxon>Chrysomelinae</taxon>
        <taxon>Chrysomelini</taxon>
        <taxon>Phaedon</taxon>
    </lineage>
</organism>
<dbReference type="PANTHER" id="PTHR23131">
    <property type="entry name" value="ENDORIBONUCLEASE LACTB2"/>
    <property type="match status" value="1"/>
</dbReference>
<comment type="similarity">
    <text evidence="1">Belongs to the metallo-beta-lactamase superfamily. Glyoxalase II family.</text>
</comment>
<dbReference type="InterPro" id="IPR050662">
    <property type="entry name" value="Sec-metab_biosynth-thioest"/>
</dbReference>
<keyword evidence="4" id="KW-0862">Zinc</keyword>
<reference evidence="7" key="2">
    <citation type="submission" date="2022-10" db="EMBL/GenBank/DDBJ databases">
        <authorList>
            <consortium name="ENA_rothamsted_submissions"/>
            <consortium name="culmorum"/>
            <person name="King R."/>
        </authorList>
    </citation>
    <scope>NUCLEOTIDE SEQUENCE</scope>
</reference>
<keyword evidence="3" id="KW-0378">Hydrolase</keyword>
<evidence type="ECO:0000259" key="6">
    <source>
        <dbReference type="SMART" id="SM00849"/>
    </source>
</evidence>
<dbReference type="GO" id="GO:0003727">
    <property type="term" value="F:single-stranded RNA binding"/>
    <property type="evidence" value="ECO:0007669"/>
    <property type="project" value="TreeGrafter"/>
</dbReference>
<name>A0A9N9S996_PHACE</name>
<dbReference type="SUPFAM" id="SSF56281">
    <property type="entry name" value="Metallo-hydrolase/oxidoreductase"/>
    <property type="match status" value="1"/>
</dbReference>
<dbReference type="GO" id="GO:0005759">
    <property type="term" value="C:mitochondrial matrix"/>
    <property type="evidence" value="ECO:0007669"/>
    <property type="project" value="TreeGrafter"/>
</dbReference>
<dbReference type="SMART" id="SM00849">
    <property type="entry name" value="Lactamase_B"/>
    <property type="match status" value="1"/>
</dbReference>
<keyword evidence="8" id="KW-1185">Reference proteome</keyword>
<dbReference type="InterPro" id="IPR036866">
    <property type="entry name" value="RibonucZ/Hydroxyglut_hydro"/>
</dbReference>
<evidence type="ECO:0000313" key="7">
    <source>
        <dbReference type="EMBL" id="CAG9814049.1"/>
    </source>
</evidence>
<accession>A0A9N9S996</accession>
<dbReference type="PANTHER" id="PTHR23131:SF0">
    <property type="entry name" value="ENDORIBONUCLEASE LACTB2"/>
    <property type="match status" value="1"/>
</dbReference>
<dbReference type="FunFam" id="1.10.10.10:FF:000328">
    <property type="entry name" value="Lactamase beta 2"/>
    <property type="match status" value="1"/>
</dbReference>
<dbReference type="EMBL" id="OU896716">
    <property type="protein sequence ID" value="CAG9814049.1"/>
    <property type="molecule type" value="Genomic_DNA"/>
</dbReference>
<dbReference type="InterPro" id="IPR047921">
    <property type="entry name" value="LACTB2-like_MBL-fold"/>
</dbReference>